<evidence type="ECO:0000313" key="1">
    <source>
        <dbReference type="EMBL" id="SVD32676.1"/>
    </source>
</evidence>
<sequence length="273" mass="30978">MPIFYDRIADQVEELLPEFFQEDGPRFISFLKSYFEFLEKGQLIYKDAADIDYIGLEDGTVEGEAFNTDGQRGNMLQEAGTYAPSSVTTAKINFEHDVDTQDQPVIAKTSFEQDEYVVGSTTGAVARIDVIGSSSNLYIEQFSEAQFDIDETITGMTSEMTAKVASFKASPLHAANNLLSYADVDKTSGDFLEYFRRDFMPFIDRDILANKRLLQKHVQELYLAKGTKESYEFLFRILYGEEAEVTFPTENVIRPSVSEFVEPTVMRLYSTKD</sequence>
<gene>
    <name evidence="1" type="ORF">METZ01_LOCUS385530</name>
</gene>
<dbReference type="AlphaFoldDB" id="A0A382UEI4"/>
<accession>A0A382UEI4</accession>
<proteinExistence type="predicted"/>
<name>A0A382UEI4_9ZZZZ</name>
<protein>
    <submittedName>
        <fullName evidence="1">Uncharacterized protein</fullName>
    </submittedName>
</protein>
<feature type="non-terminal residue" evidence="1">
    <location>
        <position position="273"/>
    </location>
</feature>
<reference evidence="1" key="1">
    <citation type="submission" date="2018-05" db="EMBL/GenBank/DDBJ databases">
        <authorList>
            <person name="Lanie J.A."/>
            <person name="Ng W.-L."/>
            <person name="Kazmierczak K.M."/>
            <person name="Andrzejewski T.M."/>
            <person name="Davidsen T.M."/>
            <person name="Wayne K.J."/>
            <person name="Tettelin H."/>
            <person name="Glass J.I."/>
            <person name="Rusch D."/>
            <person name="Podicherti R."/>
            <person name="Tsui H.-C.T."/>
            <person name="Winkler M.E."/>
        </authorList>
    </citation>
    <scope>NUCLEOTIDE SEQUENCE</scope>
</reference>
<organism evidence="1">
    <name type="scientific">marine metagenome</name>
    <dbReference type="NCBI Taxonomy" id="408172"/>
    <lineage>
        <taxon>unclassified sequences</taxon>
        <taxon>metagenomes</taxon>
        <taxon>ecological metagenomes</taxon>
    </lineage>
</organism>
<dbReference type="EMBL" id="UINC01143643">
    <property type="protein sequence ID" value="SVD32676.1"/>
    <property type="molecule type" value="Genomic_DNA"/>
</dbReference>